<reference evidence="4 5" key="1">
    <citation type="journal article" date="2011" name="J. Bacteriol.">
        <title>Genome sequence of 'Pedosphaera parvula' Ellin514, an aerobic Verrucomicrobial isolate from pasture soil.</title>
        <authorList>
            <person name="Kant R."/>
            <person name="van Passel M.W."/>
            <person name="Sangwan P."/>
            <person name="Palva A."/>
            <person name="Lucas S."/>
            <person name="Copeland A."/>
            <person name="Lapidus A."/>
            <person name="Glavina Del Rio T."/>
            <person name="Dalin E."/>
            <person name="Tice H."/>
            <person name="Bruce D."/>
            <person name="Goodwin L."/>
            <person name="Pitluck S."/>
            <person name="Chertkov O."/>
            <person name="Larimer F.W."/>
            <person name="Land M.L."/>
            <person name="Hauser L."/>
            <person name="Brettin T.S."/>
            <person name="Detter J.C."/>
            <person name="Han S."/>
            <person name="de Vos W.M."/>
            <person name="Janssen P.H."/>
            <person name="Smidt H."/>
        </authorList>
    </citation>
    <scope>NUCLEOTIDE SEQUENCE [LARGE SCALE GENOMIC DNA]</scope>
    <source>
        <strain evidence="4 5">Ellin514</strain>
    </source>
</reference>
<organism evidence="4 5">
    <name type="scientific">Pedosphaera parvula (strain Ellin514)</name>
    <dbReference type="NCBI Taxonomy" id="320771"/>
    <lineage>
        <taxon>Bacteria</taxon>
        <taxon>Pseudomonadati</taxon>
        <taxon>Verrucomicrobiota</taxon>
        <taxon>Pedosphaerae</taxon>
        <taxon>Pedosphaerales</taxon>
        <taxon>Pedosphaeraceae</taxon>
        <taxon>Pedosphaera</taxon>
    </lineage>
</organism>
<sequence length="523" mass="58693">MAAPTRGNVYDVVVIGGALSGASTAILLLRERPGLRILIVEKSAAFTRRVGEATVEISTYFLTHSLGLMQYLNETHLNKQGLRFWFANEQSKTLAEGSEIGGRYMARVPAFLVDRATMDEEVLRRACGMGAELCRMANVQTVELAAGGNQKISIKYQDRLEQVESRWVVDASGVAATLARQQGWWRANTEHPTTSVWSRWKGVKDWDGIDLAKKFPCWAKACYGTRGTATNHLMGDGWWAWMIALKGGDVSIGVVFDQRIVNWPEGGSMGQRLKEFLLKHPVARELMADAEWTEGDVHWRKNLPYLSTTFAGDGFSLVGDAAGFIDPFYSPGMDWIAFTATCTAQLILAQQRGESIAAKLQMNNLNFSNSYKRWFEAIYQDKYEYIGDYELLRLAFLMDLGCYYLGVASQPFKRGVVGLTEPIFTTTPSIPFYYFIRTYNRRFAKMARSRRARNCLGAKNNGRRFMFKGYSFAPGSAMPIVKAIAGWGLLELKEGWRTWFQSKKKVSAVPGPMHDTAIVRPSP</sequence>
<evidence type="ECO:0000313" key="5">
    <source>
        <dbReference type="Proteomes" id="UP000003688"/>
    </source>
</evidence>
<dbReference type="AlphaFoldDB" id="B9XGA1"/>
<protein>
    <submittedName>
        <fullName evidence="4">FAD dependent oxidoreductase</fullName>
    </submittedName>
</protein>
<evidence type="ECO:0000256" key="1">
    <source>
        <dbReference type="ARBA" id="ARBA00023002"/>
    </source>
</evidence>
<dbReference type="Gene3D" id="3.50.50.60">
    <property type="entry name" value="FAD/NAD(P)-binding domain"/>
    <property type="match status" value="1"/>
</dbReference>
<dbReference type="OrthoDB" id="103324at2"/>
<dbReference type="InterPro" id="IPR050816">
    <property type="entry name" value="Flavin-dep_Halogenase_NPB"/>
</dbReference>
<name>B9XGA1_PEDPL</name>
<evidence type="ECO:0000259" key="3">
    <source>
        <dbReference type="Pfam" id="PF01494"/>
    </source>
</evidence>
<dbReference type="SUPFAM" id="SSF51905">
    <property type="entry name" value="FAD/NAD(P)-binding domain"/>
    <property type="match status" value="1"/>
</dbReference>
<keyword evidence="1" id="KW-0560">Oxidoreductase</keyword>
<keyword evidence="2" id="KW-0812">Transmembrane</keyword>
<dbReference type="EMBL" id="ABOX02000011">
    <property type="protein sequence ID" value="EEF61263.1"/>
    <property type="molecule type" value="Genomic_DNA"/>
</dbReference>
<feature type="domain" description="FAD-binding" evidence="3">
    <location>
        <begin position="10"/>
        <end position="190"/>
    </location>
</feature>
<dbReference type="GO" id="GO:0071949">
    <property type="term" value="F:FAD binding"/>
    <property type="evidence" value="ECO:0007669"/>
    <property type="project" value="InterPro"/>
</dbReference>
<dbReference type="PANTHER" id="PTHR43747:SF5">
    <property type="entry name" value="FAD-BINDING DOMAIN-CONTAINING PROTEIN"/>
    <property type="match status" value="1"/>
</dbReference>
<dbReference type="RefSeq" id="WP_007414847.1">
    <property type="nucleotide sequence ID" value="NZ_ABOX02000011.1"/>
</dbReference>
<dbReference type="InterPro" id="IPR036188">
    <property type="entry name" value="FAD/NAD-bd_sf"/>
</dbReference>
<dbReference type="STRING" id="320771.Cflav_PD3980"/>
<keyword evidence="2" id="KW-1133">Transmembrane helix</keyword>
<evidence type="ECO:0000256" key="2">
    <source>
        <dbReference type="SAM" id="Phobius"/>
    </source>
</evidence>
<dbReference type="GO" id="GO:0016491">
    <property type="term" value="F:oxidoreductase activity"/>
    <property type="evidence" value="ECO:0007669"/>
    <property type="project" value="UniProtKB-KW"/>
</dbReference>
<keyword evidence="5" id="KW-1185">Reference proteome</keyword>
<keyword evidence="2" id="KW-0472">Membrane</keyword>
<dbReference type="InterPro" id="IPR002938">
    <property type="entry name" value="FAD-bd"/>
</dbReference>
<feature type="transmembrane region" description="Helical" evidence="2">
    <location>
        <begin position="12"/>
        <end position="29"/>
    </location>
</feature>
<comment type="caution">
    <text evidence="4">The sequence shown here is derived from an EMBL/GenBank/DDBJ whole genome shotgun (WGS) entry which is preliminary data.</text>
</comment>
<gene>
    <name evidence="4" type="ORF">Cflav_PD3980</name>
</gene>
<dbReference type="Proteomes" id="UP000003688">
    <property type="component" value="Unassembled WGS sequence"/>
</dbReference>
<proteinExistence type="predicted"/>
<dbReference type="PANTHER" id="PTHR43747">
    <property type="entry name" value="FAD-BINDING PROTEIN"/>
    <property type="match status" value="1"/>
</dbReference>
<dbReference type="Pfam" id="PF01494">
    <property type="entry name" value="FAD_binding_3"/>
    <property type="match status" value="1"/>
</dbReference>
<evidence type="ECO:0000313" key="4">
    <source>
        <dbReference type="EMBL" id="EEF61263.1"/>
    </source>
</evidence>
<accession>B9XGA1</accession>